<dbReference type="AlphaFoldDB" id="A0A4Y2AM43"/>
<evidence type="ECO:0000313" key="2">
    <source>
        <dbReference type="Proteomes" id="UP000499080"/>
    </source>
</evidence>
<reference evidence="1 2" key="1">
    <citation type="journal article" date="2019" name="Sci. Rep.">
        <title>Orb-weaving spider Araneus ventricosus genome elucidates the spidroin gene catalogue.</title>
        <authorList>
            <person name="Kono N."/>
            <person name="Nakamura H."/>
            <person name="Ohtoshi R."/>
            <person name="Moran D.A.P."/>
            <person name="Shinohara A."/>
            <person name="Yoshida Y."/>
            <person name="Fujiwara M."/>
            <person name="Mori M."/>
            <person name="Tomita M."/>
            <person name="Arakawa K."/>
        </authorList>
    </citation>
    <scope>NUCLEOTIDE SEQUENCE [LARGE SCALE GENOMIC DNA]</scope>
</reference>
<dbReference type="EMBL" id="BGPR01000023">
    <property type="protein sequence ID" value="GBL80922.1"/>
    <property type="molecule type" value="Genomic_DNA"/>
</dbReference>
<name>A0A4Y2AM43_ARAVE</name>
<comment type="caution">
    <text evidence="1">The sequence shown here is derived from an EMBL/GenBank/DDBJ whole genome shotgun (WGS) entry which is preliminary data.</text>
</comment>
<proteinExistence type="predicted"/>
<gene>
    <name evidence="1" type="ORF">AVEN_26330_1</name>
</gene>
<protein>
    <submittedName>
        <fullName evidence="1">Uncharacterized protein</fullName>
    </submittedName>
</protein>
<dbReference type="InterPro" id="IPR036397">
    <property type="entry name" value="RNaseH_sf"/>
</dbReference>
<sequence length="133" mass="15184">MAMKTVSFTDIPAKSPDASLTDFCAFELLKFALSERRPTTLCGLWKVVQEERDKIPLPIIQKALLSWKYSEWFVRSLLQSFIICHLLLKDGLFSLVLWDTCSVLGRRRHVLVGAVQSPREKVQRFEDASAAVE</sequence>
<dbReference type="Proteomes" id="UP000499080">
    <property type="component" value="Unassembled WGS sequence"/>
</dbReference>
<accession>A0A4Y2AM43</accession>
<keyword evidence="2" id="KW-1185">Reference proteome</keyword>
<evidence type="ECO:0000313" key="1">
    <source>
        <dbReference type="EMBL" id="GBL80922.1"/>
    </source>
</evidence>
<dbReference type="OrthoDB" id="8186282at2759"/>
<dbReference type="Gene3D" id="3.30.420.10">
    <property type="entry name" value="Ribonuclease H-like superfamily/Ribonuclease H"/>
    <property type="match status" value="1"/>
</dbReference>
<dbReference type="GO" id="GO:0003676">
    <property type="term" value="F:nucleic acid binding"/>
    <property type="evidence" value="ECO:0007669"/>
    <property type="project" value="InterPro"/>
</dbReference>
<organism evidence="1 2">
    <name type="scientific">Araneus ventricosus</name>
    <name type="common">Orbweaver spider</name>
    <name type="synonym">Epeira ventricosa</name>
    <dbReference type="NCBI Taxonomy" id="182803"/>
    <lineage>
        <taxon>Eukaryota</taxon>
        <taxon>Metazoa</taxon>
        <taxon>Ecdysozoa</taxon>
        <taxon>Arthropoda</taxon>
        <taxon>Chelicerata</taxon>
        <taxon>Arachnida</taxon>
        <taxon>Araneae</taxon>
        <taxon>Araneomorphae</taxon>
        <taxon>Entelegynae</taxon>
        <taxon>Araneoidea</taxon>
        <taxon>Araneidae</taxon>
        <taxon>Araneus</taxon>
    </lineage>
</organism>